<dbReference type="InterPro" id="IPR057810">
    <property type="entry name" value="RBD_ZCCHC3_1st"/>
</dbReference>
<dbReference type="GO" id="GO:0008270">
    <property type="term" value="F:zinc ion binding"/>
    <property type="evidence" value="ECO:0007669"/>
    <property type="project" value="UniProtKB-KW"/>
</dbReference>
<dbReference type="Proteomes" id="UP001108240">
    <property type="component" value="Unplaced"/>
</dbReference>
<feature type="region of interest" description="Disordered" evidence="2">
    <location>
        <begin position="302"/>
        <end position="374"/>
    </location>
</feature>
<keyword evidence="1" id="KW-0479">Metal-binding</keyword>
<dbReference type="AlphaFoldDB" id="A0A9J8D6E7"/>
<dbReference type="GeneTree" id="ENSGT00530000063983"/>
<proteinExistence type="predicted"/>
<evidence type="ECO:0000313" key="4">
    <source>
        <dbReference type="Ensembl" id="ENSCCRP00000172890.1"/>
    </source>
</evidence>
<dbReference type="InterPro" id="IPR057811">
    <property type="entry name" value="RBD_ZCCHC3_2nd"/>
</dbReference>
<sequence>MDSTREDAPLPTMVVRLKNTVRLQVKADAAADIKRRFGREFVVTELLREVFGVSACLIFCLQDFSNSGFMDLTFFQLKDCVAFYEAWEKKKDHQRLTGLHLFPAFAQDFLPLTIHLYNPFVEDGDVLTFLARYCETVRGGERLKDRFGIWTGKRRYLVKLRADTASPGGLVHPPGTFFIGSNRGFLHYPGQPVYCRRCGAQGHVKADCTGQRCRFCGSAEHIATACPEPKKLAVYVEEEIICSGYVLADRKHMPAYLRRGKVFRLILKDYWKLCEDVTGDREKKCCKVQVQEPVLRRVHRKEAGGEMDTGERGVGESGVEGRGGGGGALERVKSILREDKREGEQRDEGGEGGDWMEVMGKGKGKKCLERKASM</sequence>
<feature type="domain" description="CCHC-type" evidence="3">
    <location>
        <begin position="195"/>
        <end position="208"/>
    </location>
</feature>
<dbReference type="PANTHER" id="PTHR22639">
    <property type="entry name" value="GAG-RELATED PROTEIN"/>
    <property type="match status" value="1"/>
</dbReference>
<dbReference type="InterPro" id="IPR042509">
    <property type="entry name" value="ZCCHC3"/>
</dbReference>
<evidence type="ECO:0000256" key="2">
    <source>
        <dbReference type="SAM" id="MobiDB-lite"/>
    </source>
</evidence>
<keyword evidence="1" id="KW-0863">Zinc-finger</keyword>
<feature type="compositionally biased region" description="Basic and acidic residues" evidence="2">
    <location>
        <begin position="302"/>
        <end position="314"/>
    </location>
</feature>
<evidence type="ECO:0000256" key="1">
    <source>
        <dbReference type="PROSITE-ProRule" id="PRU00047"/>
    </source>
</evidence>
<keyword evidence="5" id="KW-1185">Reference proteome</keyword>
<feature type="compositionally biased region" description="Basic and acidic residues" evidence="2">
    <location>
        <begin position="330"/>
        <end position="349"/>
    </location>
</feature>
<keyword evidence="1" id="KW-0862">Zinc</keyword>
<evidence type="ECO:0000259" key="3">
    <source>
        <dbReference type="PROSITE" id="PS50158"/>
    </source>
</evidence>
<reference evidence="4" key="1">
    <citation type="submission" date="2025-08" db="UniProtKB">
        <authorList>
            <consortium name="Ensembl"/>
        </authorList>
    </citation>
    <scope>IDENTIFICATION</scope>
</reference>
<reference evidence="4" key="2">
    <citation type="submission" date="2025-09" db="UniProtKB">
        <authorList>
            <consortium name="Ensembl"/>
        </authorList>
    </citation>
    <scope>IDENTIFICATION</scope>
</reference>
<dbReference type="Gene3D" id="4.10.60.10">
    <property type="entry name" value="Zinc finger, CCHC-type"/>
    <property type="match status" value="1"/>
</dbReference>
<dbReference type="InterPro" id="IPR001878">
    <property type="entry name" value="Znf_CCHC"/>
</dbReference>
<dbReference type="Pfam" id="PF23058">
    <property type="entry name" value="RBD_ZCCHC3_2nd"/>
    <property type="match status" value="1"/>
</dbReference>
<dbReference type="GO" id="GO:0002218">
    <property type="term" value="P:activation of innate immune response"/>
    <property type="evidence" value="ECO:0007669"/>
    <property type="project" value="InterPro"/>
</dbReference>
<name>A0A9J8D6E7_CYPCA</name>
<organism evidence="4 5">
    <name type="scientific">Cyprinus carpio carpio</name>
    <dbReference type="NCBI Taxonomy" id="630221"/>
    <lineage>
        <taxon>Eukaryota</taxon>
        <taxon>Metazoa</taxon>
        <taxon>Chordata</taxon>
        <taxon>Craniata</taxon>
        <taxon>Vertebrata</taxon>
        <taxon>Euteleostomi</taxon>
        <taxon>Actinopterygii</taxon>
        <taxon>Neopterygii</taxon>
        <taxon>Teleostei</taxon>
        <taxon>Ostariophysi</taxon>
        <taxon>Cypriniformes</taxon>
        <taxon>Cyprinidae</taxon>
        <taxon>Cyprininae</taxon>
        <taxon>Cyprinus</taxon>
    </lineage>
</organism>
<evidence type="ECO:0000313" key="5">
    <source>
        <dbReference type="Proteomes" id="UP001108240"/>
    </source>
</evidence>
<dbReference type="SUPFAM" id="SSF57756">
    <property type="entry name" value="Retrovirus zinc finger-like domains"/>
    <property type="match status" value="1"/>
</dbReference>
<dbReference type="Pfam" id="PF23057">
    <property type="entry name" value="RBD_ZCCHC3_1st"/>
    <property type="match status" value="1"/>
</dbReference>
<dbReference type="SMART" id="SM00343">
    <property type="entry name" value="ZnF_C2HC"/>
    <property type="match status" value="2"/>
</dbReference>
<accession>A0A9J8D6E7</accession>
<dbReference type="GO" id="GO:0003723">
    <property type="term" value="F:RNA binding"/>
    <property type="evidence" value="ECO:0007669"/>
    <property type="project" value="InterPro"/>
</dbReference>
<dbReference type="PANTHER" id="PTHR22639:SF7">
    <property type="entry name" value="CCHC-TYPE DOMAIN-CONTAINING PROTEIN"/>
    <property type="match status" value="1"/>
</dbReference>
<feature type="compositionally biased region" description="Gly residues" evidence="2">
    <location>
        <begin position="315"/>
        <end position="328"/>
    </location>
</feature>
<dbReference type="OMA" id="RHITILF"/>
<dbReference type="PROSITE" id="PS50158">
    <property type="entry name" value="ZF_CCHC"/>
    <property type="match status" value="1"/>
</dbReference>
<dbReference type="Ensembl" id="ENSCCRT00000113494.1">
    <property type="protein sequence ID" value="ENSCCRP00000172890.1"/>
    <property type="gene ID" value="ENSCCRG00000055612.1"/>
</dbReference>
<dbReference type="Pfam" id="PF00098">
    <property type="entry name" value="zf-CCHC"/>
    <property type="match status" value="1"/>
</dbReference>
<dbReference type="GO" id="GO:0003690">
    <property type="term" value="F:double-stranded DNA binding"/>
    <property type="evidence" value="ECO:0007669"/>
    <property type="project" value="InterPro"/>
</dbReference>
<protein>
    <recommendedName>
        <fullName evidence="3">CCHC-type domain-containing protein</fullName>
    </recommendedName>
</protein>
<dbReference type="InterPro" id="IPR036875">
    <property type="entry name" value="Znf_CCHC_sf"/>
</dbReference>